<dbReference type="AlphaFoldDB" id="A0A0C3B373"/>
<evidence type="ECO:0000259" key="11">
    <source>
        <dbReference type="PROSITE" id="PS50192"/>
    </source>
</evidence>
<dbReference type="PANTHER" id="PTHR12791">
    <property type="entry name" value="GOLGI SNARE BET1-RELATED"/>
    <property type="match status" value="1"/>
</dbReference>
<evidence type="ECO:0000256" key="4">
    <source>
        <dbReference type="ARBA" id="ARBA00022927"/>
    </source>
</evidence>
<dbReference type="HOGENOM" id="CLU_086133_1_2_1"/>
<proteinExistence type="predicted"/>
<keyword evidence="2" id="KW-0813">Transport</keyword>
<feature type="compositionally biased region" description="Polar residues" evidence="9">
    <location>
        <begin position="1"/>
        <end position="10"/>
    </location>
</feature>
<reference evidence="12 13" key="1">
    <citation type="submission" date="2014-04" db="EMBL/GenBank/DDBJ databases">
        <authorList>
            <consortium name="DOE Joint Genome Institute"/>
            <person name="Kuo A."/>
            <person name="Zuccaro A."/>
            <person name="Kohler A."/>
            <person name="Nagy L.G."/>
            <person name="Floudas D."/>
            <person name="Copeland A."/>
            <person name="Barry K.W."/>
            <person name="Cichocki N."/>
            <person name="Veneault-Fourrey C."/>
            <person name="LaButti K."/>
            <person name="Lindquist E.A."/>
            <person name="Lipzen A."/>
            <person name="Lundell T."/>
            <person name="Morin E."/>
            <person name="Murat C."/>
            <person name="Sun H."/>
            <person name="Tunlid A."/>
            <person name="Henrissat B."/>
            <person name="Grigoriev I.V."/>
            <person name="Hibbett D.S."/>
            <person name="Martin F."/>
            <person name="Nordberg H.P."/>
            <person name="Cantor M.N."/>
            <person name="Hua S.X."/>
        </authorList>
    </citation>
    <scope>NUCLEOTIDE SEQUENCE [LARGE SCALE GENOMIC DNA]</scope>
    <source>
        <strain evidence="12 13">MAFF 305830</strain>
    </source>
</reference>
<evidence type="ECO:0000256" key="2">
    <source>
        <dbReference type="ARBA" id="ARBA00022448"/>
    </source>
</evidence>
<evidence type="ECO:0000313" key="13">
    <source>
        <dbReference type="Proteomes" id="UP000054097"/>
    </source>
</evidence>
<dbReference type="PROSITE" id="PS50192">
    <property type="entry name" value="T_SNARE"/>
    <property type="match status" value="1"/>
</dbReference>
<dbReference type="GO" id="GO:0000139">
    <property type="term" value="C:Golgi membrane"/>
    <property type="evidence" value="ECO:0007669"/>
    <property type="project" value="UniProtKB-SubCell"/>
</dbReference>
<keyword evidence="7 10" id="KW-0472">Membrane</keyword>
<reference evidence="13" key="2">
    <citation type="submission" date="2015-01" db="EMBL/GenBank/DDBJ databases">
        <title>Evolutionary Origins and Diversification of the Mycorrhizal Mutualists.</title>
        <authorList>
            <consortium name="DOE Joint Genome Institute"/>
            <consortium name="Mycorrhizal Genomics Consortium"/>
            <person name="Kohler A."/>
            <person name="Kuo A."/>
            <person name="Nagy L.G."/>
            <person name="Floudas D."/>
            <person name="Copeland A."/>
            <person name="Barry K.W."/>
            <person name="Cichocki N."/>
            <person name="Veneault-Fourrey C."/>
            <person name="LaButti K."/>
            <person name="Lindquist E.A."/>
            <person name="Lipzen A."/>
            <person name="Lundell T."/>
            <person name="Morin E."/>
            <person name="Murat C."/>
            <person name="Riley R."/>
            <person name="Ohm R."/>
            <person name="Sun H."/>
            <person name="Tunlid A."/>
            <person name="Henrissat B."/>
            <person name="Grigoriev I.V."/>
            <person name="Hibbett D.S."/>
            <person name="Martin F."/>
        </authorList>
    </citation>
    <scope>NUCLEOTIDE SEQUENCE [LARGE SCALE GENOMIC DNA]</scope>
    <source>
        <strain evidence="13">MAFF 305830</strain>
    </source>
</reference>
<keyword evidence="4" id="KW-0653">Protein transport</keyword>
<evidence type="ECO:0000256" key="9">
    <source>
        <dbReference type="SAM" id="MobiDB-lite"/>
    </source>
</evidence>
<evidence type="ECO:0000256" key="1">
    <source>
        <dbReference type="ARBA" id="ARBA00004394"/>
    </source>
</evidence>
<keyword evidence="3 10" id="KW-0812">Transmembrane</keyword>
<keyword evidence="6" id="KW-0333">Golgi apparatus</keyword>
<protein>
    <recommendedName>
        <fullName evidence="11">t-SNARE coiled-coil homology domain-containing protein</fullName>
    </recommendedName>
</protein>
<dbReference type="GO" id="GO:0015031">
    <property type="term" value="P:protein transport"/>
    <property type="evidence" value="ECO:0007669"/>
    <property type="project" value="UniProtKB-KW"/>
</dbReference>
<feature type="transmembrane region" description="Helical" evidence="10">
    <location>
        <begin position="120"/>
        <end position="140"/>
    </location>
</feature>
<dbReference type="SUPFAM" id="SSF58038">
    <property type="entry name" value="SNARE fusion complex"/>
    <property type="match status" value="1"/>
</dbReference>
<dbReference type="EMBL" id="KN824309">
    <property type="protein sequence ID" value="KIM25976.1"/>
    <property type="molecule type" value="Genomic_DNA"/>
</dbReference>
<dbReference type="Proteomes" id="UP000054097">
    <property type="component" value="Unassembled WGS sequence"/>
</dbReference>
<accession>A0A0C3B373</accession>
<keyword evidence="5 10" id="KW-1133">Transmembrane helix</keyword>
<organism evidence="12 13">
    <name type="scientific">Serendipita vermifera MAFF 305830</name>
    <dbReference type="NCBI Taxonomy" id="933852"/>
    <lineage>
        <taxon>Eukaryota</taxon>
        <taxon>Fungi</taxon>
        <taxon>Dikarya</taxon>
        <taxon>Basidiomycota</taxon>
        <taxon>Agaricomycotina</taxon>
        <taxon>Agaricomycetes</taxon>
        <taxon>Sebacinales</taxon>
        <taxon>Serendipitaceae</taxon>
        <taxon>Serendipita</taxon>
    </lineage>
</organism>
<dbReference type="OrthoDB" id="261831at2759"/>
<dbReference type="CDD" id="cd15853">
    <property type="entry name" value="SNARE_Bet1"/>
    <property type="match status" value="1"/>
</dbReference>
<name>A0A0C3B373_SERVB</name>
<feature type="domain" description="T-SNARE coiled-coil homology" evidence="11">
    <location>
        <begin position="50"/>
        <end position="112"/>
    </location>
</feature>
<evidence type="ECO:0000313" key="12">
    <source>
        <dbReference type="EMBL" id="KIM25976.1"/>
    </source>
</evidence>
<evidence type="ECO:0000256" key="10">
    <source>
        <dbReference type="SAM" id="Phobius"/>
    </source>
</evidence>
<gene>
    <name evidence="12" type="ORF">M408DRAFT_330769</name>
</gene>
<dbReference type="Gene3D" id="1.20.5.110">
    <property type="match status" value="1"/>
</dbReference>
<feature type="region of interest" description="Disordered" evidence="9">
    <location>
        <begin position="1"/>
        <end position="51"/>
    </location>
</feature>
<evidence type="ECO:0000256" key="3">
    <source>
        <dbReference type="ARBA" id="ARBA00022692"/>
    </source>
</evidence>
<evidence type="ECO:0000256" key="7">
    <source>
        <dbReference type="ARBA" id="ARBA00023136"/>
    </source>
</evidence>
<sequence length="141" mass="15907">MNYGQRTQGLSHRDNRSSQFSTPEPIRQSPAGSGRSTPRVRNPNAHGFVDDLEGQNDEALEGLTGKVRLLKELSVGIGQEVRESAIQLSHMNDAFTETGGILSGTFRRMNAMATRQGGRWVCYMIFLIIVFWIFFLAWLFR</sequence>
<evidence type="ECO:0000256" key="8">
    <source>
        <dbReference type="ARBA" id="ARBA00046280"/>
    </source>
</evidence>
<evidence type="ECO:0000256" key="6">
    <source>
        <dbReference type="ARBA" id="ARBA00023034"/>
    </source>
</evidence>
<comment type="subcellular location">
    <subcellularLocation>
        <location evidence="8">Endomembrane system</location>
        <topology evidence="8">Single-pass type IV membrane protein</topology>
    </subcellularLocation>
    <subcellularLocation>
        <location evidence="1">Golgi apparatus membrane</location>
    </subcellularLocation>
</comment>
<dbReference type="InterPro" id="IPR000727">
    <property type="entry name" value="T_SNARE_dom"/>
</dbReference>
<evidence type="ECO:0000256" key="5">
    <source>
        <dbReference type="ARBA" id="ARBA00022989"/>
    </source>
</evidence>
<dbReference type="STRING" id="933852.A0A0C3B373"/>
<dbReference type="InterPro" id="IPR039899">
    <property type="entry name" value="BET1_SNARE"/>
</dbReference>
<keyword evidence="13" id="KW-1185">Reference proteome</keyword>